<evidence type="ECO:0000313" key="1">
    <source>
        <dbReference type="EMBL" id="GES80415.1"/>
    </source>
</evidence>
<accession>A0A8H3L773</accession>
<dbReference type="Proteomes" id="UP000615446">
    <property type="component" value="Unassembled WGS sequence"/>
</dbReference>
<dbReference type="EMBL" id="BLAL01000049">
    <property type="protein sequence ID" value="GES80415.1"/>
    <property type="molecule type" value="Genomic_DNA"/>
</dbReference>
<sequence length="395" mass="45907">MQEKQMLTVLYQMGFLISGPSNSTEAFWSCFQQALKDNKKTRDGKCLPIMYLQDNKQAFWEKFSEEYPNGIYHTAFMTRLQESRFVYQDNLGSLYSQCNECGYEIFASINTIIATHINDKFLKEELIQKLHILRRYMRHEYIKKLEITSLGILVHKPYICHCLSHSFGVCNLQHLEIYNNFNLDELDEDGAVIIVDYKMKILLQSAKETKSQFFGKRGGTIEFSDDIETAIHEIAEIKVVNLLPNHNQDQEEDTGFVCARILPGIGEWKKWSPIQIKKIQKQRKSEKPNPEYSTHIESSKKWTLSIVADSAVNCESDLNFLNLSMNSMNITNVVSSRIQSMFVSGWALKSNKNYKWEPWRRISKNVKHLLENMFHTGTANPSNKFSAQQMHKDLV</sequence>
<comment type="caution">
    <text evidence="1">The sequence shown here is derived from an EMBL/GenBank/DDBJ whole genome shotgun (WGS) entry which is preliminary data.</text>
</comment>
<evidence type="ECO:0000313" key="2">
    <source>
        <dbReference type="Proteomes" id="UP000615446"/>
    </source>
</evidence>
<name>A0A8H3L773_9GLOM</name>
<dbReference type="OrthoDB" id="2400269at2759"/>
<gene>
    <name evidence="1" type="ORF">RCL2_000769900</name>
</gene>
<proteinExistence type="predicted"/>
<dbReference type="AlphaFoldDB" id="A0A8H3L773"/>
<protein>
    <submittedName>
        <fullName evidence="1">Uncharacterized protein</fullName>
    </submittedName>
</protein>
<organism evidence="1 2">
    <name type="scientific">Rhizophagus clarus</name>
    <dbReference type="NCBI Taxonomy" id="94130"/>
    <lineage>
        <taxon>Eukaryota</taxon>
        <taxon>Fungi</taxon>
        <taxon>Fungi incertae sedis</taxon>
        <taxon>Mucoromycota</taxon>
        <taxon>Glomeromycotina</taxon>
        <taxon>Glomeromycetes</taxon>
        <taxon>Glomerales</taxon>
        <taxon>Glomeraceae</taxon>
        <taxon>Rhizophagus</taxon>
    </lineage>
</organism>
<reference evidence="1" key="1">
    <citation type="submission" date="2019-10" db="EMBL/GenBank/DDBJ databases">
        <title>Conservation and host-specific expression of non-tandemly repeated heterogenous ribosome RNA gene in arbuscular mycorrhizal fungi.</title>
        <authorList>
            <person name="Maeda T."/>
            <person name="Kobayashi Y."/>
            <person name="Nakagawa T."/>
            <person name="Ezawa T."/>
            <person name="Yamaguchi K."/>
            <person name="Bino T."/>
            <person name="Nishimoto Y."/>
            <person name="Shigenobu S."/>
            <person name="Kawaguchi M."/>
        </authorList>
    </citation>
    <scope>NUCLEOTIDE SEQUENCE</scope>
    <source>
        <strain evidence="1">HR1</strain>
    </source>
</reference>